<dbReference type="RefSeq" id="WP_011884227.1">
    <property type="nucleotide sequence ID" value="NC_023030.2"/>
</dbReference>
<dbReference type="AlphaFoldDB" id="A0A0F6CKJ2"/>
<dbReference type="EMBL" id="CP006916">
    <property type="protein sequence ID" value="AHB99614.1"/>
    <property type="molecule type" value="Genomic_DNA"/>
</dbReference>
<proteinExistence type="predicted"/>
<sequence>MQFIHSEQIKTWISQNLTTNYTRGFFVDVLFSVKKTKKVSVISGLDYSGQTEIISEIYSRFQVLDRINDLYLVDLSSVYVHEETKIDDFLDKIQTIDNAFVIINNMNQQEGTRIWFKQIAKLAKKQNITFYLFVNNSGILYDKIIEHYNFNHFYLKPFKFSEYLITKEKFSNLDFVDYYEYLNSYSPILARFSDKSDAQILFFNQIVNLFRHDVYELFSKKFSIKTCMALLNIVVYAKIPCFNLNYLSKELEIDFEELLEIIRILDKAKILKMIRVIESDLSKKREPLYFLVFYHPINYVIFEHNEHSISEMMNNTKVLLSAFISATNFQDQIEIVYDYHVSWTEQIALIDKHKKRSYILGINHHEVGPIFNALSWKYQYRVNYLNQNDLVNLIANWELKNFKKYQIL</sequence>
<protein>
    <submittedName>
        <fullName evidence="1">Uncharacterized protein</fullName>
    </submittedName>
</protein>
<gene>
    <name evidence="1" type="ORF">GCW_01850</name>
</gene>
<dbReference type="Proteomes" id="UP000018735">
    <property type="component" value="Chromosome"/>
</dbReference>
<evidence type="ECO:0000313" key="1">
    <source>
        <dbReference type="EMBL" id="AHB99614.1"/>
    </source>
</evidence>
<accession>A0A0F6CKJ2</accession>
<evidence type="ECO:0000313" key="2">
    <source>
        <dbReference type="Proteomes" id="UP000018735"/>
    </source>
</evidence>
<reference evidence="1 2" key="1">
    <citation type="journal article" date="2011" name="PLoS ONE">
        <title>Core proteome of the minimal cell: comparative proteomics of three mollicute species.</title>
        <authorList>
            <person name="Fisunov G.Y."/>
            <person name="Alexeev D.G."/>
            <person name="Bazaleev N.A."/>
            <person name="Ladygina V.G."/>
            <person name="Galyamina M.A."/>
            <person name="Kondratov I.G."/>
            <person name="Zhukova N.A."/>
            <person name="Serebryakova M.V."/>
            <person name="Demina I.A."/>
            <person name="Govorun V.M."/>
        </authorList>
    </citation>
    <scope>NUCLEOTIDE SEQUENCE [LARGE SCALE GENOMIC DNA]</scope>
    <source>
        <strain evidence="1 2">S6</strain>
    </source>
</reference>
<dbReference type="HOGENOM" id="CLU_674086_0_0_14"/>
<dbReference type="KEGG" id="mgz:GCW_01850"/>
<name>A0A0F6CKJ2_MYCGL</name>
<organism evidence="1 2">
    <name type="scientific">Mycoplasmoides gallisepticum S6</name>
    <dbReference type="NCBI Taxonomy" id="1006581"/>
    <lineage>
        <taxon>Bacteria</taxon>
        <taxon>Bacillati</taxon>
        <taxon>Mycoplasmatota</taxon>
        <taxon>Mycoplasmoidales</taxon>
        <taxon>Mycoplasmoidaceae</taxon>
        <taxon>Mycoplasmoides</taxon>
    </lineage>
</organism>